<feature type="compositionally biased region" description="Low complexity" evidence="1">
    <location>
        <begin position="50"/>
        <end position="79"/>
    </location>
</feature>
<proteinExistence type="predicted"/>
<name>A0AAE4I0I9_9ENTE</name>
<evidence type="ECO:0000313" key="2">
    <source>
        <dbReference type="EMBL" id="MDT2737244.1"/>
    </source>
</evidence>
<evidence type="ECO:0000313" key="3">
    <source>
        <dbReference type="Proteomes" id="UP001180842"/>
    </source>
</evidence>
<sequence>MKKEKVLGNIFLSIILCLPLLGFRYSDETSSIETASTSVLKTKMTDSLSRTTSTTVEEMTESTIGSTNSENSEATTENSEPTEEATLTEEGQKIKLQRSTIATEPVSEKFFVSITDQDYELLKEPDGERVNDNKKNYQKTFAAQEINNNSAITYYLLSTPTAKLGYIAANSVEKVAGEEGQLFP</sequence>
<evidence type="ECO:0000256" key="1">
    <source>
        <dbReference type="SAM" id="MobiDB-lite"/>
    </source>
</evidence>
<organism evidence="2 3">
    <name type="scientific">Enterococcus pseudoavium</name>
    <dbReference type="NCBI Taxonomy" id="44007"/>
    <lineage>
        <taxon>Bacteria</taxon>
        <taxon>Bacillati</taxon>
        <taxon>Bacillota</taxon>
        <taxon>Bacilli</taxon>
        <taxon>Lactobacillales</taxon>
        <taxon>Enterococcaceae</taxon>
        <taxon>Enterococcus</taxon>
    </lineage>
</organism>
<gene>
    <name evidence="2" type="ORF">P7H00_08890</name>
</gene>
<accession>A0AAE4I0I9</accession>
<reference evidence="2" key="1">
    <citation type="submission" date="2023-03" db="EMBL/GenBank/DDBJ databases">
        <authorList>
            <person name="Shen W."/>
            <person name="Cai J."/>
        </authorList>
    </citation>
    <scope>NUCLEOTIDE SEQUENCE</scope>
    <source>
        <strain evidence="2">P69-2</strain>
    </source>
</reference>
<dbReference type="RefSeq" id="WP_311797093.1">
    <property type="nucleotide sequence ID" value="NZ_JARQAI010000011.1"/>
</dbReference>
<dbReference type="EMBL" id="JARQAI010000011">
    <property type="protein sequence ID" value="MDT2737244.1"/>
    <property type="molecule type" value="Genomic_DNA"/>
</dbReference>
<protein>
    <submittedName>
        <fullName evidence="2">Uncharacterized protein</fullName>
    </submittedName>
</protein>
<comment type="caution">
    <text evidence="2">The sequence shown here is derived from an EMBL/GenBank/DDBJ whole genome shotgun (WGS) entry which is preliminary data.</text>
</comment>
<dbReference type="AlphaFoldDB" id="A0AAE4I0I9"/>
<dbReference type="Proteomes" id="UP001180842">
    <property type="component" value="Unassembled WGS sequence"/>
</dbReference>
<feature type="region of interest" description="Disordered" evidence="1">
    <location>
        <begin position="50"/>
        <end position="91"/>
    </location>
</feature>